<sequence length="140" mass="14777">MSRRPEERRRRWPSLWRLVPAICEVAVLVIVVLAAGVVAASLIRSGQSWLGFVPPLLVLIGIAAGYRLPWLGLVVVALAAPVAALVGEVPVGTWSMVCFAAFLFAMQWLPGWAVAAVLAPVNFVSAGDEVAAVVAGHVEA</sequence>
<dbReference type="Proteomes" id="UP001501490">
    <property type="component" value="Unassembled WGS sequence"/>
</dbReference>
<dbReference type="EMBL" id="BAABAB010000002">
    <property type="protein sequence ID" value="GAA3604071.1"/>
    <property type="molecule type" value="Genomic_DNA"/>
</dbReference>
<feature type="transmembrane region" description="Helical" evidence="1">
    <location>
        <begin position="49"/>
        <end position="65"/>
    </location>
</feature>
<reference evidence="3" key="1">
    <citation type="journal article" date="2019" name="Int. J. Syst. Evol. Microbiol.">
        <title>The Global Catalogue of Microorganisms (GCM) 10K type strain sequencing project: providing services to taxonomists for standard genome sequencing and annotation.</title>
        <authorList>
            <consortium name="The Broad Institute Genomics Platform"/>
            <consortium name="The Broad Institute Genome Sequencing Center for Infectious Disease"/>
            <person name="Wu L."/>
            <person name="Ma J."/>
        </authorList>
    </citation>
    <scope>NUCLEOTIDE SEQUENCE [LARGE SCALE GENOMIC DNA]</scope>
    <source>
        <strain evidence="3">JCM 16929</strain>
    </source>
</reference>
<organism evidence="2 3">
    <name type="scientific">Microlunatus ginsengisoli</name>
    <dbReference type="NCBI Taxonomy" id="363863"/>
    <lineage>
        <taxon>Bacteria</taxon>
        <taxon>Bacillati</taxon>
        <taxon>Actinomycetota</taxon>
        <taxon>Actinomycetes</taxon>
        <taxon>Propionibacteriales</taxon>
        <taxon>Propionibacteriaceae</taxon>
        <taxon>Microlunatus</taxon>
    </lineage>
</organism>
<keyword evidence="1" id="KW-0472">Membrane</keyword>
<keyword evidence="3" id="KW-1185">Reference proteome</keyword>
<gene>
    <name evidence="2" type="ORF">GCM10022236_02280</name>
</gene>
<name>A0ABP6ZER9_9ACTN</name>
<keyword evidence="1" id="KW-0812">Transmembrane</keyword>
<accession>A0ABP6ZER9</accession>
<keyword evidence="1" id="KW-1133">Transmembrane helix</keyword>
<protein>
    <submittedName>
        <fullName evidence="2">Uncharacterized protein</fullName>
    </submittedName>
</protein>
<evidence type="ECO:0000256" key="1">
    <source>
        <dbReference type="SAM" id="Phobius"/>
    </source>
</evidence>
<feature type="transmembrane region" description="Helical" evidence="1">
    <location>
        <begin position="21"/>
        <end position="43"/>
    </location>
</feature>
<feature type="transmembrane region" description="Helical" evidence="1">
    <location>
        <begin position="93"/>
        <end position="119"/>
    </location>
</feature>
<evidence type="ECO:0000313" key="3">
    <source>
        <dbReference type="Proteomes" id="UP001501490"/>
    </source>
</evidence>
<evidence type="ECO:0000313" key="2">
    <source>
        <dbReference type="EMBL" id="GAA3604071.1"/>
    </source>
</evidence>
<proteinExistence type="predicted"/>
<dbReference type="RefSeq" id="WP_344801219.1">
    <property type="nucleotide sequence ID" value="NZ_BAABAB010000002.1"/>
</dbReference>
<feature type="transmembrane region" description="Helical" evidence="1">
    <location>
        <begin position="70"/>
        <end position="87"/>
    </location>
</feature>
<comment type="caution">
    <text evidence="2">The sequence shown here is derived from an EMBL/GenBank/DDBJ whole genome shotgun (WGS) entry which is preliminary data.</text>
</comment>